<reference evidence="12" key="1">
    <citation type="journal article" date="2017" name="J. Phycol.">
        <title>Phylogenetic position of the coral symbiont Ostreobium (Ulvophyceae) inferred from chloroplast genome data.</title>
        <authorList>
            <person name="Verbruggen H."/>
            <person name="Marcelino V.R."/>
            <person name="Guiry M.D."/>
            <person name="Cremen M.C."/>
            <person name="Jackson C.J."/>
        </authorList>
    </citation>
    <scope>NUCLEOTIDE SEQUENCE</scope>
</reference>
<protein>
    <recommendedName>
        <fullName evidence="8">DNA-directed RNA polymerase subunit beta''</fullName>
        <ecNumber evidence="8">2.7.7.6</ecNumber>
    </recommendedName>
    <alternativeName>
        <fullName evidence="8">PEP</fullName>
    </alternativeName>
    <alternativeName>
        <fullName evidence="8">Plastid-encoded RNA polymerase subunit beta''</fullName>
        <shortName evidence="8">RNA polymerase subunit beta''</shortName>
    </alternativeName>
</protein>
<dbReference type="Gene3D" id="1.10.1790.20">
    <property type="match status" value="1"/>
</dbReference>
<evidence type="ECO:0000313" key="12">
    <source>
        <dbReference type="EMBL" id="ARQ82110.1"/>
    </source>
</evidence>
<dbReference type="Gene3D" id="1.10.150.390">
    <property type="match status" value="1"/>
</dbReference>
<evidence type="ECO:0000259" key="10">
    <source>
        <dbReference type="Pfam" id="PF04998"/>
    </source>
</evidence>
<dbReference type="GO" id="GO:0008270">
    <property type="term" value="F:zinc ion binding"/>
    <property type="evidence" value="ECO:0007669"/>
    <property type="project" value="UniProtKB-UniRule"/>
</dbReference>
<dbReference type="Gene3D" id="1.10.274.100">
    <property type="entry name" value="RNA polymerase Rpb1, domain 3"/>
    <property type="match status" value="1"/>
</dbReference>
<dbReference type="HAMAP" id="MF_01324">
    <property type="entry name" value="RNApol_bact_RpoC2"/>
    <property type="match status" value="1"/>
</dbReference>
<dbReference type="InterPro" id="IPR007083">
    <property type="entry name" value="RNA_pol_Rpb1_4"/>
</dbReference>
<keyword evidence="4 8" id="KW-0548">Nucleotidyltransferase</keyword>
<keyword evidence="1 8" id="KW-0240">DNA-directed RNA polymerase</keyword>
<name>A0A1X9RPL6_9CHLO</name>
<dbReference type="Pfam" id="PF04983">
    <property type="entry name" value="RNA_pol_Rpb1_3"/>
    <property type="match status" value="1"/>
</dbReference>
<dbReference type="GO" id="GO:0009507">
    <property type="term" value="C:chloroplast"/>
    <property type="evidence" value="ECO:0007669"/>
    <property type="project" value="UniProtKB-SubCell"/>
</dbReference>
<dbReference type="InterPro" id="IPR007081">
    <property type="entry name" value="RNA_pol_Rpb1_5"/>
</dbReference>
<feature type="binding site" evidence="8">
    <location>
        <position position="218"/>
    </location>
    <ligand>
        <name>Zn(2+)</name>
        <dbReference type="ChEBI" id="CHEBI:29105"/>
    </ligand>
</feature>
<proteinExistence type="inferred from homology"/>
<sequence>MKNSTFFFNRCFDKTRLKNFILWFFNKYGANETVKLVENLKNIGFEYATKTGISLGIDDLKIPLIKSKNIKETEEKIKKIEFNFQKGNLTEIERKQQFIEEWNFASDKLKTSVVKFFKATNIFNSIYMIAFSGARGNISQVRQLIGMRGLMVDPQGEVLEFPIRSNFREGLNLTEYIISCYGARKGVVDTALRTATSGYLTRRLVDVTQHVIIGKQNCKTTHGIKFASLIDGNKIILPLKNRLVGRILLEDIFETCKKTKRKKKIGEKNQEISSKLALKLTRSKKSILLRSPLCCSSKNFICQLCYGWSLAHSTIVSIGEAVGVLAAQSIGEPGTQLTMRTFHTGGIFTGGIIDQIYAPFNGKIEYLDILQGKLIRTLNGQIGFLSKIKGRIQINRQKKRNLKLVKETFQNFSISKQLKQNLLPYKNNLLITLQIRKIESKFNLIKSSSNSFLLFNTPIYTIFFIRNKCFIREKTLIAELSSPSFFKKKQQETEQEIVAPESGQIFFENLILIEKINKDGIVQKRTYGLGSIWLIAGFFINNLFGQKGFLIHGDFLDVGSTTHKIQIIIERNFKIDVQIFYLYKKISNFNKRFFSIKNKISLITNKIFGNIFLSRSIFSLNFVKVYYQSFKYFILLSFHIFRPNLIFYYELKFFNYSYKMYFEPLKNWQQIGLNFSFSTNNKQFPIVSKIYNSKSNFIFYNRLNTKKEINKKFFVQLTICETIKSKFQKPIISRKKELISLKEIMKSHYWLDFIDSNLLKNKELKIYSWLYYLKKYREQNLDLELKTSLIESRKYQKNLNFFDISLKSKNIEQKIFLKHYIAPLNNNTFRFNSTKIKFNKALTKLTWLAHYQICFNLVNRQGLLYFQLFNSYQLINDSSIKLKSQINFSANLNNYQNLTDFIHLKIKQNIFFFPFFQKNFSKKKNLKPALFDLNNFKNFRNNPYFYSIQYFLFLNKQEYHSIYYLKKTNLNNREKLKIGYKTRFRLDIIPSLNYKDKNLIPFDFQKNLSNLFNIDYQSNLKNKQLFLTWVCFTPINYFLEKYNNLLKFGSFFSSGIRFDNQEIIIDIVYLKRKKLKLNHFWKNQLKLSSNFNWINNKKVRFKRKVKIISKLIIFKKSLINPPNYFKNSFLNITLSNQLFFKLLALNIKKKYYNFFKKKPIKSKILKNPIKFNYLSEIFLDKIFLKTEYIINTVISIHCNQNFSIFLGSYNPIFKKYENHQVQTNKLNNYDKYLLFNNFLKRINFTLIKKFDFNLLNNQITKNQKLIKIFHLYSDPDYFKSEVNIKFLINYKGGELIRTKKNIKKFDYILINRLNLKIFFINPNSKKSSVSHLVVGNFIRYGDKIDNKKIAIESGQIIYIDNNKFIIRVATPFLLTARSILNVHQNEIVKKNSRLFKFLYHKIKTGDIVQGIPKIEELFEARITRSGIPLLTNLHYQCKKIFKYYSLQFSVYKATQKSFEFIQKLIIDEIQKIYCSQGVYIADKHLEIVVRQMTSKVQIIEGGKTGLLCGELIEFDWAYLINKKLKRQEILYEPIILGITKSCLETESFISAASFQETTRILSKAAIQNKIDFIRGLKQNVILGSLIPAGTGFFSPLYFKSIQD</sequence>
<dbReference type="SUPFAM" id="SSF64484">
    <property type="entry name" value="beta and beta-prime subunits of DNA dependent RNA-polymerase"/>
    <property type="match status" value="2"/>
</dbReference>
<dbReference type="GO" id="GO:0003677">
    <property type="term" value="F:DNA binding"/>
    <property type="evidence" value="ECO:0007669"/>
    <property type="project" value="UniProtKB-UniRule"/>
</dbReference>
<geneLocation type="chloroplast" evidence="12"/>
<comment type="similarity">
    <text evidence="8">Belongs to the RNA polymerase beta' chain family. RpoC2 subfamily.</text>
</comment>
<comment type="subunit">
    <text evidence="8">In plastids the minimal PEP RNA polymerase catalytic core is composed of four subunits: alpha, beta, beta', and beta''. When a (nuclear-encoded) sigma factor is associated with the core the holoenzyme is formed, which can initiate transcription.</text>
</comment>
<dbReference type="NCBIfam" id="TIGR02388">
    <property type="entry name" value="rpoC2_cyan"/>
    <property type="match status" value="1"/>
</dbReference>
<dbReference type="Pfam" id="PF04998">
    <property type="entry name" value="RNA_pol_Rpb1_5"/>
    <property type="match status" value="1"/>
</dbReference>
<dbReference type="EC" id="2.7.7.6" evidence="8"/>
<dbReference type="PANTHER" id="PTHR19376:SF68">
    <property type="entry name" value="DNA-DIRECTED RNA POLYMERASE SUBUNIT BETA"/>
    <property type="match status" value="1"/>
</dbReference>
<evidence type="ECO:0000256" key="1">
    <source>
        <dbReference type="ARBA" id="ARBA00022478"/>
    </source>
</evidence>
<accession>A0A1X9RPL6</accession>
<dbReference type="InterPro" id="IPR045867">
    <property type="entry name" value="DNA-dir_RpoC_beta_prime"/>
</dbReference>
<keyword evidence="3 8" id="KW-0808">Transferase</keyword>
<comment type="function">
    <text evidence="8">DNA-dependent RNA polymerase catalyzes the transcription of DNA into RNA using the four ribonucleoside triphosphates as substrates.</text>
</comment>
<feature type="domain" description="RNA polymerase Rpb1" evidence="9">
    <location>
        <begin position="12"/>
        <end position="60"/>
    </location>
</feature>
<feature type="binding site" evidence="8">
    <location>
        <position position="302"/>
    </location>
    <ligand>
        <name>Zn(2+)</name>
        <dbReference type="ChEBI" id="CHEBI:29105"/>
    </ligand>
</feature>
<evidence type="ECO:0000256" key="7">
    <source>
        <dbReference type="ARBA" id="ARBA00023163"/>
    </source>
</evidence>
<evidence type="ECO:0000256" key="6">
    <source>
        <dbReference type="ARBA" id="ARBA00022833"/>
    </source>
</evidence>
<dbReference type="InterPro" id="IPR038120">
    <property type="entry name" value="Rpb1_funnel_sf"/>
</dbReference>
<dbReference type="EMBL" id="KY509311">
    <property type="protein sequence ID" value="ARQ82110.1"/>
    <property type="molecule type" value="Genomic_DNA"/>
</dbReference>
<evidence type="ECO:0000256" key="8">
    <source>
        <dbReference type="HAMAP-Rule" id="MF_01324"/>
    </source>
</evidence>
<dbReference type="InterPro" id="IPR007066">
    <property type="entry name" value="RNA_pol_Rpb1_3"/>
</dbReference>
<dbReference type="CDD" id="cd02655">
    <property type="entry name" value="RNAP_beta'_C"/>
    <property type="match status" value="1"/>
</dbReference>
<feature type="domain" description="RNA polymerase Rpb1" evidence="10">
    <location>
        <begin position="170"/>
        <end position="1507"/>
    </location>
</feature>
<comment type="catalytic activity">
    <reaction evidence="8">
        <text>RNA(n) + a ribonucleoside 5'-triphosphate = RNA(n+1) + diphosphate</text>
        <dbReference type="Rhea" id="RHEA:21248"/>
        <dbReference type="Rhea" id="RHEA-COMP:14527"/>
        <dbReference type="Rhea" id="RHEA-COMP:17342"/>
        <dbReference type="ChEBI" id="CHEBI:33019"/>
        <dbReference type="ChEBI" id="CHEBI:61557"/>
        <dbReference type="ChEBI" id="CHEBI:140395"/>
        <dbReference type="EC" id="2.7.7.6"/>
    </reaction>
</comment>
<dbReference type="GO" id="GO:0006351">
    <property type="term" value="P:DNA-templated transcription"/>
    <property type="evidence" value="ECO:0007669"/>
    <property type="project" value="UniProtKB-UniRule"/>
</dbReference>
<evidence type="ECO:0000259" key="11">
    <source>
        <dbReference type="Pfam" id="PF05000"/>
    </source>
</evidence>
<keyword evidence="12" id="KW-0150">Chloroplast</keyword>
<comment type="cofactor">
    <cofactor evidence="8">
        <name>Zn(2+)</name>
        <dbReference type="ChEBI" id="CHEBI:29105"/>
    </cofactor>
    <text evidence="8">Binds 1 Zn(2+) ion per subunit.</text>
</comment>
<feature type="binding site" evidence="8">
    <location>
        <position position="305"/>
    </location>
    <ligand>
        <name>Zn(2+)</name>
        <dbReference type="ChEBI" id="CHEBI:29105"/>
    </ligand>
</feature>
<organism evidence="12">
    <name type="scientific">Ostreobium sp. HV05007a</name>
    <dbReference type="NCBI Taxonomy" id="1979228"/>
    <lineage>
        <taxon>Eukaryota</taxon>
        <taxon>Viridiplantae</taxon>
        <taxon>Chlorophyta</taxon>
        <taxon>core chlorophytes</taxon>
        <taxon>Ulvophyceae</taxon>
        <taxon>TCBD clade</taxon>
        <taxon>Bryopsidales</taxon>
        <taxon>Ostreobineae</taxon>
        <taxon>Ostreobiaceae</taxon>
        <taxon>Ostreobium</taxon>
    </lineage>
</organism>
<keyword evidence="2 12" id="KW-0934">Plastid</keyword>
<keyword evidence="7 8" id="KW-0804">Transcription</keyword>
<evidence type="ECO:0000256" key="3">
    <source>
        <dbReference type="ARBA" id="ARBA00022679"/>
    </source>
</evidence>
<dbReference type="Pfam" id="PF05000">
    <property type="entry name" value="RNA_pol_Rpb1_4"/>
    <property type="match status" value="1"/>
</dbReference>
<dbReference type="Gene3D" id="1.10.132.30">
    <property type="match status" value="1"/>
</dbReference>
<evidence type="ECO:0000259" key="9">
    <source>
        <dbReference type="Pfam" id="PF04983"/>
    </source>
</evidence>
<dbReference type="GO" id="GO:0003899">
    <property type="term" value="F:DNA-directed RNA polymerase activity"/>
    <property type="evidence" value="ECO:0007669"/>
    <property type="project" value="UniProtKB-UniRule"/>
</dbReference>
<keyword evidence="5 8" id="KW-0479">Metal-binding</keyword>
<feature type="domain" description="RNA polymerase Rpb1" evidence="11">
    <location>
        <begin position="90"/>
        <end position="159"/>
    </location>
</feature>
<evidence type="ECO:0000256" key="5">
    <source>
        <dbReference type="ARBA" id="ARBA00022723"/>
    </source>
</evidence>
<evidence type="ECO:0000256" key="4">
    <source>
        <dbReference type="ARBA" id="ARBA00022695"/>
    </source>
</evidence>
<dbReference type="InterPro" id="IPR012756">
    <property type="entry name" value="DNA-dir_RpoC2_beta_pp"/>
</dbReference>
<dbReference type="InterPro" id="IPR042102">
    <property type="entry name" value="RNA_pol_Rpb1_3_sf"/>
</dbReference>
<keyword evidence="6 8" id="KW-0862">Zinc</keyword>
<dbReference type="GO" id="GO:0000428">
    <property type="term" value="C:DNA-directed RNA polymerase complex"/>
    <property type="evidence" value="ECO:0007669"/>
    <property type="project" value="UniProtKB-KW"/>
</dbReference>
<evidence type="ECO:0000256" key="2">
    <source>
        <dbReference type="ARBA" id="ARBA00022640"/>
    </source>
</evidence>
<gene>
    <name evidence="8 12" type="primary">rpoC2</name>
</gene>
<dbReference type="PANTHER" id="PTHR19376">
    <property type="entry name" value="DNA-DIRECTED RNA POLYMERASE"/>
    <property type="match status" value="1"/>
</dbReference>
<comment type="subcellular location">
    <subcellularLocation>
        <location evidence="8">Plastid</location>
        <location evidence="8">Chloroplast</location>
    </subcellularLocation>
</comment>
<feature type="binding site" evidence="8">
    <location>
        <position position="295"/>
    </location>
    <ligand>
        <name>Zn(2+)</name>
        <dbReference type="ChEBI" id="CHEBI:29105"/>
    </ligand>
</feature>